<evidence type="ECO:0000313" key="4">
    <source>
        <dbReference type="Proteomes" id="UP000318055"/>
    </source>
</evidence>
<dbReference type="AlphaFoldDB" id="A0A518RDH2"/>
<dbReference type="Gene3D" id="3.30.2310.20">
    <property type="entry name" value="RelE-like"/>
    <property type="match status" value="1"/>
</dbReference>
<dbReference type="Pfam" id="PF05016">
    <property type="entry name" value="ParE_toxin"/>
    <property type="match status" value="1"/>
</dbReference>
<proteinExistence type="inferred from homology"/>
<protein>
    <submittedName>
        <fullName evidence="3">Type II toxin-antitoxin system RelE/ParE family toxin</fullName>
    </submittedName>
</protein>
<organism evidence="3 4">
    <name type="scientific">Sphingomonas suaedae</name>
    <dbReference type="NCBI Taxonomy" id="2599297"/>
    <lineage>
        <taxon>Bacteria</taxon>
        <taxon>Pseudomonadati</taxon>
        <taxon>Pseudomonadota</taxon>
        <taxon>Alphaproteobacteria</taxon>
        <taxon>Sphingomonadales</taxon>
        <taxon>Sphingomonadaceae</taxon>
        <taxon>Sphingomonas</taxon>
    </lineage>
</organism>
<dbReference type="EMBL" id="CP042239">
    <property type="protein sequence ID" value="QDX25489.1"/>
    <property type="molecule type" value="Genomic_DNA"/>
</dbReference>
<dbReference type="NCBIfam" id="TIGR02385">
    <property type="entry name" value="RelE_StbE"/>
    <property type="match status" value="1"/>
</dbReference>
<dbReference type="Proteomes" id="UP000318055">
    <property type="component" value="Chromosome"/>
</dbReference>
<gene>
    <name evidence="3" type="ORF">FPZ54_05260</name>
</gene>
<evidence type="ECO:0000256" key="2">
    <source>
        <dbReference type="ARBA" id="ARBA00022649"/>
    </source>
</evidence>
<dbReference type="RefSeq" id="WP_145845516.1">
    <property type="nucleotide sequence ID" value="NZ_CP042239.1"/>
</dbReference>
<accession>A0A518RDH2</accession>
<reference evidence="3 4" key="1">
    <citation type="submission" date="2019-07" db="EMBL/GenBank/DDBJ databases">
        <title>Sphingomonas alkalisoli sp. nov., isolated from rhizosphere soil of Suaedae salsa.</title>
        <authorList>
            <person name="Zhang H."/>
            <person name="Xu L."/>
            <person name="Zhang J.-X."/>
            <person name="Sun J.-Q."/>
        </authorList>
    </citation>
    <scope>NUCLEOTIDE SEQUENCE [LARGE SCALE GENOMIC DNA]</scope>
    <source>
        <strain evidence="3 4">XS-10</strain>
    </source>
</reference>
<dbReference type="KEGG" id="ssua:FPZ54_05260"/>
<name>A0A518RDH2_9SPHN</name>
<keyword evidence="4" id="KW-1185">Reference proteome</keyword>
<dbReference type="InterPro" id="IPR035093">
    <property type="entry name" value="RelE/ParE_toxin_dom_sf"/>
</dbReference>
<dbReference type="PANTHER" id="PTHR33755:SF6">
    <property type="entry name" value="PLASMID STABILIZATION SYSTEM PROTEIN"/>
    <property type="match status" value="1"/>
</dbReference>
<dbReference type="OrthoDB" id="121597at2"/>
<comment type="similarity">
    <text evidence="1">Belongs to the RelE toxin family.</text>
</comment>
<dbReference type="PANTHER" id="PTHR33755">
    <property type="entry name" value="TOXIN PARE1-RELATED"/>
    <property type="match status" value="1"/>
</dbReference>
<keyword evidence="2" id="KW-1277">Toxin-antitoxin system</keyword>
<sequence>MLGLRWEADALLQFELLIQFVRDRDERAAEALARRIGDGAERIRHFPESGRPGRVDGTRELIVHPNYLVVYQIVPESIDIIRLLHSRQRYP</sequence>
<evidence type="ECO:0000256" key="1">
    <source>
        <dbReference type="ARBA" id="ARBA00006226"/>
    </source>
</evidence>
<dbReference type="InterPro" id="IPR007712">
    <property type="entry name" value="RelE/ParE_toxin"/>
</dbReference>
<dbReference type="InterPro" id="IPR051803">
    <property type="entry name" value="TA_system_RelE-like_toxin"/>
</dbReference>
<evidence type="ECO:0000313" key="3">
    <source>
        <dbReference type="EMBL" id="QDX25489.1"/>
    </source>
</evidence>